<feature type="transmembrane region" description="Helical" evidence="7">
    <location>
        <begin position="209"/>
        <end position="229"/>
    </location>
</feature>
<dbReference type="InterPro" id="IPR049326">
    <property type="entry name" value="Rhodopsin_dom_fungi"/>
</dbReference>
<evidence type="ECO:0000256" key="3">
    <source>
        <dbReference type="ARBA" id="ARBA00022989"/>
    </source>
</evidence>
<sequence>MSRGLGFPDDGLSNQGWKLYITSLCMVIFAGLTTVARCATRLHTGQFGRDDYVIICSLIFSIVLSVAIQLAVENGYGMHKADLEGTELIEALRWFFVAQTPYKVVVCLNKISAVLFYQRLFVGKGFQAICWLCIGIIGGWGAGAVGATIWQCVPIQASWDKTIQATCIDSDAFWTAYAVGNILSDVLVLVLPIPQVLKLKLRPREKVMLCSVFALGGFVVVAGIMRTVAVRSSLSKQADVTYNFIPRGIWTLVEANAGIVNACLPILKKPISFLLARMLGKTQVDQSTGPYSGNIRPSRTLAISVSRKQGPYGTSSTARGKAESTHEMRRESDVELVKRGAGDGSTELGGGIVRKESWSVTVESDLQERPSQPGYNF</sequence>
<organism evidence="9 10">
    <name type="scientific">Cladosporium halotolerans</name>
    <dbReference type="NCBI Taxonomy" id="1052096"/>
    <lineage>
        <taxon>Eukaryota</taxon>
        <taxon>Fungi</taxon>
        <taxon>Dikarya</taxon>
        <taxon>Ascomycota</taxon>
        <taxon>Pezizomycotina</taxon>
        <taxon>Dothideomycetes</taxon>
        <taxon>Dothideomycetidae</taxon>
        <taxon>Cladosporiales</taxon>
        <taxon>Cladosporiaceae</taxon>
        <taxon>Cladosporium</taxon>
    </lineage>
</organism>
<comment type="similarity">
    <text evidence="5">Belongs to the SAT4 family.</text>
</comment>
<comment type="subcellular location">
    <subcellularLocation>
        <location evidence="1">Membrane</location>
        <topology evidence="1">Multi-pass membrane protein</topology>
    </subcellularLocation>
</comment>
<keyword evidence="2 7" id="KW-0812">Transmembrane</keyword>
<dbReference type="GeneID" id="96004823"/>
<feature type="region of interest" description="Disordered" evidence="6">
    <location>
        <begin position="306"/>
        <end position="352"/>
    </location>
</feature>
<gene>
    <name evidence="9" type="ORF">WHR41_03379</name>
</gene>
<keyword evidence="4 7" id="KW-0472">Membrane</keyword>
<dbReference type="Pfam" id="PF20684">
    <property type="entry name" value="Fung_rhodopsin"/>
    <property type="match status" value="1"/>
</dbReference>
<feature type="transmembrane region" description="Helical" evidence="7">
    <location>
        <begin position="92"/>
        <end position="117"/>
    </location>
</feature>
<evidence type="ECO:0000313" key="9">
    <source>
        <dbReference type="EMBL" id="KAL1588085.1"/>
    </source>
</evidence>
<name>A0AB34KXS3_9PEZI</name>
<proteinExistence type="inferred from homology"/>
<dbReference type="RefSeq" id="XP_069231190.1">
    <property type="nucleotide sequence ID" value="XM_069371985.1"/>
</dbReference>
<evidence type="ECO:0000256" key="1">
    <source>
        <dbReference type="ARBA" id="ARBA00004141"/>
    </source>
</evidence>
<feature type="transmembrane region" description="Helical" evidence="7">
    <location>
        <begin position="174"/>
        <end position="197"/>
    </location>
</feature>
<protein>
    <recommendedName>
        <fullName evidence="8">Rhodopsin domain-containing protein</fullName>
    </recommendedName>
</protein>
<evidence type="ECO:0000256" key="5">
    <source>
        <dbReference type="ARBA" id="ARBA00038359"/>
    </source>
</evidence>
<dbReference type="Proteomes" id="UP000803884">
    <property type="component" value="Unassembled WGS sequence"/>
</dbReference>
<evidence type="ECO:0000313" key="10">
    <source>
        <dbReference type="Proteomes" id="UP000803884"/>
    </source>
</evidence>
<keyword evidence="3 7" id="KW-1133">Transmembrane helix</keyword>
<feature type="transmembrane region" description="Helical" evidence="7">
    <location>
        <begin position="20"/>
        <end position="40"/>
    </location>
</feature>
<feature type="domain" description="Rhodopsin" evidence="8">
    <location>
        <begin position="36"/>
        <end position="272"/>
    </location>
</feature>
<accession>A0AB34KXS3</accession>
<dbReference type="PANTHER" id="PTHR33048">
    <property type="entry name" value="PTH11-LIKE INTEGRAL MEMBRANE PROTEIN (AFU_ORTHOLOGUE AFUA_5G11245)"/>
    <property type="match status" value="1"/>
</dbReference>
<evidence type="ECO:0000256" key="6">
    <source>
        <dbReference type="SAM" id="MobiDB-lite"/>
    </source>
</evidence>
<reference evidence="9 10" key="1">
    <citation type="journal article" date="2020" name="Microbiol. Resour. Announc.">
        <title>Draft Genome Sequence of a Cladosporium Species Isolated from the Mesophotic Ascidian Didemnum maculosum.</title>
        <authorList>
            <person name="Gioti A."/>
            <person name="Siaperas R."/>
            <person name="Nikolaivits E."/>
            <person name="Le Goff G."/>
            <person name="Ouazzani J."/>
            <person name="Kotoulas G."/>
            <person name="Topakas E."/>
        </authorList>
    </citation>
    <scope>NUCLEOTIDE SEQUENCE [LARGE SCALE GENOMIC DNA]</scope>
    <source>
        <strain evidence="9 10">TM138-S3</strain>
    </source>
</reference>
<feature type="compositionally biased region" description="Basic and acidic residues" evidence="6">
    <location>
        <begin position="320"/>
        <end position="341"/>
    </location>
</feature>
<evidence type="ECO:0000256" key="4">
    <source>
        <dbReference type="ARBA" id="ARBA00023136"/>
    </source>
</evidence>
<dbReference type="InterPro" id="IPR052337">
    <property type="entry name" value="SAT4-like"/>
</dbReference>
<evidence type="ECO:0000256" key="2">
    <source>
        <dbReference type="ARBA" id="ARBA00022692"/>
    </source>
</evidence>
<feature type="transmembrane region" description="Helical" evidence="7">
    <location>
        <begin position="129"/>
        <end position="150"/>
    </location>
</feature>
<dbReference type="PANTHER" id="PTHR33048:SF55">
    <property type="entry name" value="INTEGRAL MEMBRANE PROTEIN"/>
    <property type="match status" value="1"/>
</dbReference>
<dbReference type="EMBL" id="JAAQHG020000008">
    <property type="protein sequence ID" value="KAL1588085.1"/>
    <property type="molecule type" value="Genomic_DNA"/>
</dbReference>
<dbReference type="GO" id="GO:0016020">
    <property type="term" value="C:membrane"/>
    <property type="evidence" value="ECO:0007669"/>
    <property type="project" value="UniProtKB-SubCell"/>
</dbReference>
<keyword evidence="10" id="KW-1185">Reference proteome</keyword>
<feature type="transmembrane region" description="Helical" evidence="7">
    <location>
        <begin position="52"/>
        <end position="72"/>
    </location>
</feature>
<comment type="caution">
    <text evidence="9">The sequence shown here is derived from an EMBL/GenBank/DDBJ whole genome shotgun (WGS) entry which is preliminary data.</text>
</comment>
<dbReference type="AlphaFoldDB" id="A0AB34KXS3"/>
<evidence type="ECO:0000259" key="8">
    <source>
        <dbReference type="Pfam" id="PF20684"/>
    </source>
</evidence>
<evidence type="ECO:0000256" key="7">
    <source>
        <dbReference type="SAM" id="Phobius"/>
    </source>
</evidence>
<feature type="compositionally biased region" description="Polar residues" evidence="6">
    <location>
        <begin position="306"/>
        <end position="318"/>
    </location>
</feature>